<evidence type="ECO:0000256" key="7">
    <source>
        <dbReference type="ARBA" id="ARBA00023002"/>
    </source>
</evidence>
<gene>
    <name evidence="11" type="ORF">SAMN05216352_10759</name>
</gene>
<dbReference type="PANTHER" id="PTHR43742">
    <property type="entry name" value="TRIMETHYLAMINE-N-OXIDE REDUCTASE"/>
    <property type="match status" value="1"/>
</dbReference>
<dbReference type="Proteomes" id="UP000199017">
    <property type="component" value="Unassembled WGS sequence"/>
</dbReference>
<evidence type="ECO:0000256" key="2">
    <source>
        <dbReference type="ARBA" id="ARBA00010312"/>
    </source>
</evidence>
<dbReference type="SMART" id="SM00926">
    <property type="entry name" value="Molybdop_Fe4S4"/>
    <property type="match status" value="1"/>
</dbReference>
<dbReference type="PANTHER" id="PTHR43742:SF9">
    <property type="entry name" value="TETRATHIONATE REDUCTASE SUBUNIT A"/>
    <property type="match status" value="1"/>
</dbReference>
<dbReference type="GO" id="GO:0046872">
    <property type="term" value="F:metal ion binding"/>
    <property type="evidence" value="ECO:0007669"/>
    <property type="project" value="UniProtKB-KW"/>
</dbReference>
<keyword evidence="9" id="KW-0411">Iron-sulfur</keyword>
<dbReference type="GO" id="GO:0016491">
    <property type="term" value="F:oxidoreductase activity"/>
    <property type="evidence" value="ECO:0007669"/>
    <property type="project" value="UniProtKB-KW"/>
</dbReference>
<evidence type="ECO:0000259" key="10">
    <source>
        <dbReference type="PROSITE" id="PS51669"/>
    </source>
</evidence>
<comment type="similarity">
    <text evidence="2">Belongs to the prokaryotic molybdopterin-containing oxidoreductase family.</text>
</comment>
<dbReference type="InterPro" id="IPR006656">
    <property type="entry name" value="Mopterin_OxRdtase"/>
</dbReference>
<dbReference type="PROSITE" id="PS00551">
    <property type="entry name" value="MOLYBDOPTERIN_PROK_1"/>
    <property type="match status" value="1"/>
</dbReference>
<reference evidence="11 12" key="1">
    <citation type="submission" date="2016-10" db="EMBL/GenBank/DDBJ databases">
        <authorList>
            <person name="de Groot N.N."/>
        </authorList>
    </citation>
    <scope>NUCLEOTIDE SEQUENCE [LARGE SCALE GENOMIC DNA]</scope>
    <source>
        <strain evidence="12">P4B,CCM 7963,CECT 7998,DSM 25260,IBRC-M 10614,KCTC 13821</strain>
    </source>
</reference>
<dbReference type="InterPro" id="IPR050612">
    <property type="entry name" value="Prok_Mopterin_Oxidored"/>
</dbReference>
<feature type="domain" description="4Fe-4S Mo/W bis-MGD-type" evidence="10">
    <location>
        <begin position="5"/>
        <end position="61"/>
    </location>
</feature>
<keyword evidence="3" id="KW-0004">4Fe-4S</keyword>
<dbReference type="GO" id="GO:0043546">
    <property type="term" value="F:molybdopterin cofactor binding"/>
    <property type="evidence" value="ECO:0007669"/>
    <property type="project" value="InterPro"/>
</dbReference>
<dbReference type="Gene3D" id="3.40.228.10">
    <property type="entry name" value="Dimethylsulfoxide Reductase, domain 2"/>
    <property type="match status" value="1"/>
</dbReference>
<evidence type="ECO:0000256" key="9">
    <source>
        <dbReference type="ARBA" id="ARBA00023014"/>
    </source>
</evidence>
<dbReference type="Gene3D" id="3.40.50.740">
    <property type="match status" value="1"/>
</dbReference>
<dbReference type="Pfam" id="PF04879">
    <property type="entry name" value="Molybdop_Fe4S4"/>
    <property type="match status" value="1"/>
</dbReference>
<dbReference type="InterPro" id="IPR006655">
    <property type="entry name" value="Mopterin_OxRdtase_prok_CS"/>
</dbReference>
<dbReference type="EMBL" id="FNDU01000007">
    <property type="protein sequence ID" value="SDI38185.1"/>
    <property type="molecule type" value="Genomic_DNA"/>
</dbReference>
<evidence type="ECO:0000256" key="5">
    <source>
        <dbReference type="ARBA" id="ARBA00022723"/>
    </source>
</evidence>
<dbReference type="RefSeq" id="WP_170032171.1">
    <property type="nucleotide sequence ID" value="NZ_FNDU01000007.1"/>
</dbReference>
<dbReference type="AlphaFoldDB" id="A0A1G8K403"/>
<dbReference type="InterPro" id="IPR009010">
    <property type="entry name" value="Asp_de-COase-like_dom_sf"/>
</dbReference>
<evidence type="ECO:0000256" key="4">
    <source>
        <dbReference type="ARBA" id="ARBA00022505"/>
    </source>
</evidence>
<sequence length="777" mass="87252">MEQKKKRIPTMCINCSTICGLLAHVENGKVIKLEGNPNDPNSRGHICAKGHAARNMLYDPSRILHPLKRVGKRGEGKWKRISWEEAIEEVVSHLKPLRAKGKPEQLVLQYGRDCTNGILDRFTDAFGTPNKVGHRGLCSLNKRMAIKATIGDTDWDTNDVAHTRYILNFGSNLYEAHQGHVPFLQRVVEGRIENGAKLVTFDVRLSNTAARSDEWVPIFPGTDGLVALAMGHVIMEEGLYDKVFLDTWTNYSSKELKKYLEQFTPEQAAKESGVPVSTIRRIAIEFAKASPRCTTVSNRGSQAHSNGFHNERAIILLNAIVGNVGKKGGWCYIAGKLDDSVVPQPKPSPPKPSVKTELSHPSAYPFVNKIYPRAVSSTIYPYIAESKVQVGALMTYYVNAPMSWPEGSTTVKEIYLDEEKIPFHVAIDAFYSESAHLADIILPDATFLEKWDLDARNSYELIPYVGLRQPVVQPRGQSRDIRDILKEIAHGIGDGMDAYFQYCSAEEYIHEWAKSVPGGVQSLKENGFYWDSSKQPNYEPFLQVLPKSKWKDALIEKDTGIIKTRDGVSIGILLNGKAYRGFATETRKFQIYLPDLERFNQNHEMEADPLPTYVPIKNRELKENEFILTTFKWNVHTQSRTMNQKWLAEIVHDNPMWINPATAASFHIKDGDIVEVSSNIAKMNIKVHLTEGIHPKVVAISASMGHFKYGPIASGQDIDKGAQEGVNPKYDDNDINDNKWWDEIGYNPNPLIPSKTDPVGGGQSWNDTIVTIKKQQV</sequence>
<evidence type="ECO:0000256" key="8">
    <source>
        <dbReference type="ARBA" id="ARBA00023004"/>
    </source>
</evidence>
<dbReference type="SUPFAM" id="SSF50692">
    <property type="entry name" value="ADC-like"/>
    <property type="match status" value="1"/>
</dbReference>
<accession>A0A1G8K403</accession>
<dbReference type="Pfam" id="PF00384">
    <property type="entry name" value="Molybdopterin"/>
    <property type="match status" value="1"/>
</dbReference>
<evidence type="ECO:0000313" key="12">
    <source>
        <dbReference type="Proteomes" id="UP000199017"/>
    </source>
</evidence>
<dbReference type="Gene3D" id="2.20.25.90">
    <property type="entry name" value="ADC-like domains"/>
    <property type="match status" value="1"/>
</dbReference>
<evidence type="ECO:0000256" key="6">
    <source>
        <dbReference type="ARBA" id="ARBA00022729"/>
    </source>
</evidence>
<dbReference type="STRING" id="930129.SAMN05216352_10759"/>
<keyword evidence="5" id="KW-0479">Metal-binding</keyword>
<keyword evidence="12" id="KW-1185">Reference proteome</keyword>
<keyword evidence="8" id="KW-0408">Iron</keyword>
<evidence type="ECO:0000313" key="11">
    <source>
        <dbReference type="EMBL" id="SDI38185.1"/>
    </source>
</evidence>
<dbReference type="Gene3D" id="2.40.40.20">
    <property type="match status" value="1"/>
</dbReference>
<dbReference type="InterPro" id="IPR027467">
    <property type="entry name" value="MopterinOxRdtase_cofactor_BS"/>
</dbReference>
<evidence type="ECO:0000256" key="3">
    <source>
        <dbReference type="ARBA" id="ARBA00022485"/>
    </source>
</evidence>
<keyword evidence="6" id="KW-0732">Signal</keyword>
<dbReference type="PROSITE" id="PS51669">
    <property type="entry name" value="4FE4S_MOW_BIS_MGD"/>
    <property type="match status" value="1"/>
</dbReference>
<dbReference type="InterPro" id="IPR006963">
    <property type="entry name" value="Mopterin_OxRdtase_4Fe-4S_dom"/>
</dbReference>
<dbReference type="Pfam" id="PF01568">
    <property type="entry name" value="Molydop_binding"/>
    <property type="match status" value="1"/>
</dbReference>
<name>A0A1G8K403_9BACI</name>
<protein>
    <submittedName>
        <fullName evidence="11">Anaerobic selenocysteine-containing dehydrogenase</fullName>
    </submittedName>
</protein>
<dbReference type="InterPro" id="IPR006657">
    <property type="entry name" value="MoPterin_dinucl-bd_dom"/>
</dbReference>
<comment type="cofactor">
    <cofactor evidence="1">
        <name>Mo-bis(molybdopterin guanine dinucleotide)</name>
        <dbReference type="ChEBI" id="CHEBI:60539"/>
    </cofactor>
</comment>
<evidence type="ECO:0000256" key="1">
    <source>
        <dbReference type="ARBA" id="ARBA00001942"/>
    </source>
</evidence>
<dbReference type="Gene3D" id="3.30.2070.10">
    <property type="entry name" value="Formate dehydrogenase/DMSO reductase"/>
    <property type="match status" value="1"/>
</dbReference>
<dbReference type="GO" id="GO:0051539">
    <property type="term" value="F:4 iron, 4 sulfur cluster binding"/>
    <property type="evidence" value="ECO:0007669"/>
    <property type="project" value="UniProtKB-KW"/>
</dbReference>
<organism evidence="11 12">
    <name type="scientific">Alteribacillus bidgolensis</name>
    <dbReference type="NCBI Taxonomy" id="930129"/>
    <lineage>
        <taxon>Bacteria</taxon>
        <taxon>Bacillati</taxon>
        <taxon>Bacillota</taxon>
        <taxon>Bacilli</taxon>
        <taxon>Bacillales</taxon>
        <taxon>Bacillaceae</taxon>
        <taxon>Alteribacillus</taxon>
    </lineage>
</organism>
<keyword evidence="7" id="KW-0560">Oxidoreductase</keyword>
<keyword evidence="4" id="KW-0500">Molybdenum</keyword>
<dbReference type="SUPFAM" id="SSF53706">
    <property type="entry name" value="Formate dehydrogenase/DMSO reductase, domains 1-3"/>
    <property type="match status" value="1"/>
</dbReference>
<dbReference type="PROSITE" id="PS00490">
    <property type="entry name" value="MOLYBDOPTERIN_PROK_2"/>
    <property type="match status" value="1"/>
</dbReference>
<proteinExistence type="inferred from homology"/>